<reference evidence="2 3" key="1">
    <citation type="submission" date="2022-04" db="EMBL/GenBank/DDBJ databases">
        <authorList>
            <person name="Ye Y.-Q."/>
            <person name="Du Z.-J."/>
        </authorList>
    </citation>
    <scope>NUCLEOTIDE SEQUENCE [LARGE SCALE GENOMIC DNA]</scope>
    <source>
        <strain evidence="2 3">A6E488</strain>
    </source>
</reference>
<keyword evidence="3" id="KW-1185">Reference proteome</keyword>
<gene>
    <name evidence="2" type="ORF">MUB46_09600</name>
</gene>
<dbReference type="InterPro" id="IPR018725">
    <property type="entry name" value="DUF2259_secreted"/>
</dbReference>
<dbReference type="RefSeq" id="WP_261615686.1">
    <property type="nucleotide sequence ID" value="NZ_JALIDZ010000004.1"/>
</dbReference>
<sequence>MSSSARIGLVLALLSSVVTAEAGDISEHRILGFSPNGSVFAFEEFGVQDGSGFPYANIYVVDTNTDSWVPGSPVRVRIDEETAPLSMARAQARQQAAPILEQFAVEDRALTLAANPLGELGADPVSVDFGQPFPANPLRDIDRRYNASLDIYDAETPGEACETYIGDKPKGFRLTLRNLATGVETVLHEDVQIPQSRGCPITYRIDAVTVPDGYPADKVAVVMSIFQPGFEGPQRRFLAVTGDLPR</sequence>
<evidence type="ECO:0000313" key="3">
    <source>
        <dbReference type="Proteomes" id="UP001320898"/>
    </source>
</evidence>
<keyword evidence="1" id="KW-0732">Signal</keyword>
<protein>
    <submittedName>
        <fullName evidence="2">DUF2259 domain-containing protein</fullName>
    </submittedName>
</protein>
<dbReference type="AlphaFoldDB" id="A0AAW5R0I1"/>
<organism evidence="2 3">
    <name type="scientific">Microbaculum marinisediminis</name>
    <dbReference type="NCBI Taxonomy" id="2931392"/>
    <lineage>
        <taxon>Bacteria</taxon>
        <taxon>Pseudomonadati</taxon>
        <taxon>Pseudomonadota</taxon>
        <taxon>Alphaproteobacteria</taxon>
        <taxon>Hyphomicrobiales</taxon>
        <taxon>Tepidamorphaceae</taxon>
        <taxon>Microbaculum</taxon>
    </lineage>
</organism>
<evidence type="ECO:0000313" key="2">
    <source>
        <dbReference type="EMBL" id="MCT8972109.1"/>
    </source>
</evidence>
<proteinExistence type="predicted"/>
<evidence type="ECO:0000256" key="1">
    <source>
        <dbReference type="SAM" id="SignalP"/>
    </source>
</evidence>
<feature type="signal peptide" evidence="1">
    <location>
        <begin position="1"/>
        <end position="20"/>
    </location>
</feature>
<dbReference type="EMBL" id="JALIDZ010000004">
    <property type="protein sequence ID" value="MCT8972109.1"/>
    <property type="molecule type" value="Genomic_DNA"/>
</dbReference>
<name>A0AAW5R0I1_9HYPH</name>
<dbReference type="Pfam" id="PF10016">
    <property type="entry name" value="DUF2259"/>
    <property type="match status" value="1"/>
</dbReference>
<feature type="chain" id="PRO_5043879586" evidence="1">
    <location>
        <begin position="21"/>
        <end position="246"/>
    </location>
</feature>
<comment type="caution">
    <text evidence="2">The sequence shown here is derived from an EMBL/GenBank/DDBJ whole genome shotgun (WGS) entry which is preliminary data.</text>
</comment>
<accession>A0AAW5R0I1</accession>
<dbReference type="Proteomes" id="UP001320898">
    <property type="component" value="Unassembled WGS sequence"/>
</dbReference>